<accession>X0T1D8</accession>
<reference evidence="1" key="1">
    <citation type="journal article" date="2014" name="Front. Microbiol.">
        <title>High frequency of phylogenetically diverse reductive dehalogenase-homologous genes in deep subseafloor sedimentary metagenomes.</title>
        <authorList>
            <person name="Kawai M."/>
            <person name="Futagami T."/>
            <person name="Toyoda A."/>
            <person name="Takaki Y."/>
            <person name="Nishi S."/>
            <person name="Hori S."/>
            <person name="Arai W."/>
            <person name="Tsubouchi T."/>
            <person name="Morono Y."/>
            <person name="Uchiyama I."/>
            <person name="Ito T."/>
            <person name="Fujiyama A."/>
            <person name="Inagaki F."/>
            <person name="Takami H."/>
        </authorList>
    </citation>
    <scope>NUCLEOTIDE SEQUENCE</scope>
    <source>
        <strain evidence="1">Expedition CK06-06</strain>
    </source>
</reference>
<evidence type="ECO:0000313" key="1">
    <source>
        <dbReference type="EMBL" id="GAF87288.1"/>
    </source>
</evidence>
<comment type="caution">
    <text evidence="1">The sequence shown here is derived from an EMBL/GenBank/DDBJ whole genome shotgun (WGS) entry which is preliminary data.</text>
</comment>
<dbReference type="EMBL" id="BARS01016442">
    <property type="protein sequence ID" value="GAF87288.1"/>
    <property type="molecule type" value="Genomic_DNA"/>
</dbReference>
<feature type="non-terminal residue" evidence="1">
    <location>
        <position position="260"/>
    </location>
</feature>
<sequence length="260" mass="28850">MKTILEVFSLTDLAENPDELIELIDDEVANCRNVGDLLGAGEWLASTFPYVGEDQLEEIFCKIVALWASPLELKAVPSSVDELISKIDEFVPEELSVALVTTILRLFLAKRSLPATIKDLAFRLSDPIAKLFGVPTRRPEDLCKAAAAKLEAVIGEFSSSIDAFLNAKCVTAKIASIEVVKKSHQIKRLAIAEERPILSEIDVLLGPNFRKFCESCERQETNRIIKRIPDLREQAQRSFSSPGPRSNSTLWNLSVAQIAR</sequence>
<proteinExistence type="predicted"/>
<organism evidence="1">
    <name type="scientific">marine sediment metagenome</name>
    <dbReference type="NCBI Taxonomy" id="412755"/>
    <lineage>
        <taxon>unclassified sequences</taxon>
        <taxon>metagenomes</taxon>
        <taxon>ecological metagenomes</taxon>
    </lineage>
</organism>
<protein>
    <submittedName>
        <fullName evidence="1">Uncharacterized protein</fullName>
    </submittedName>
</protein>
<dbReference type="AlphaFoldDB" id="X0T1D8"/>
<name>X0T1D8_9ZZZZ</name>
<gene>
    <name evidence="1" type="ORF">S01H1_27060</name>
</gene>